<keyword evidence="1" id="KW-0328">Glycosyltransferase</keyword>
<keyword evidence="2" id="KW-0808">Transferase</keyword>
<dbReference type="RefSeq" id="WP_248433348.1">
    <property type="nucleotide sequence ID" value="NZ_CP096205.1"/>
</dbReference>
<dbReference type="Gene3D" id="3.40.50.2000">
    <property type="entry name" value="Glycogen Phosphorylase B"/>
    <property type="match status" value="2"/>
</dbReference>
<dbReference type="SUPFAM" id="SSF53756">
    <property type="entry name" value="UDP-Glycosyltransferase/glycogen phosphorylase"/>
    <property type="match status" value="1"/>
</dbReference>
<dbReference type="Proteomes" id="UP000830583">
    <property type="component" value="Chromosome"/>
</dbReference>
<proteinExistence type="predicted"/>
<dbReference type="InterPro" id="IPR002201">
    <property type="entry name" value="Glyco_trans_9"/>
</dbReference>
<keyword evidence="4" id="KW-1185">Reference proteome</keyword>
<name>A0ABY4KCB1_9FLAO</name>
<gene>
    <name evidence="3" type="ORF">M0M57_12425</name>
</gene>
<sequence>MKILVIQQKRIGDVLTSTILCNNLKNKYPDAKIDYMCYPNCIDVLLENPSINEIIVLTNTVRKSYPKLFKFIFEIRKKKYDVVIDAYSKLETNLITFFSGAKYKISYDKGYSSFFYNHNIKRFKNGTKSELGLAIDNRLLLLKPLISEPITDYKPKIFLRKEEIEAAEQLLQKHEIIYGQKPLIMFGILGSEWYKTYPIEKMAKIIDFTVEKLDADIVFNYIPSQLEEAQKVYDFCDEKTKNNIHFDLYSEGLRPFLALLSRCSMLIGNEGGAVNMAKALSVPTFSLFSPSVDKETWQIFENEKENVSIHLKDLKPEIYEEHDEKYIKEHTFKYFDEYPLELILEKLNDFFNELNVKKA</sequence>
<dbReference type="PANTHER" id="PTHR30160">
    <property type="entry name" value="TETRAACYLDISACCHARIDE 4'-KINASE-RELATED"/>
    <property type="match status" value="1"/>
</dbReference>
<dbReference type="Pfam" id="PF01075">
    <property type="entry name" value="Glyco_transf_9"/>
    <property type="match status" value="1"/>
</dbReference>
<evidence type="ECO:0000313" key="3">
    <source>
        <dbReference type="EMBL" id="UPQ78422.1"/>
    </source>
</evidence>
<reference evidence="3" key="1">
    <citation type="submission" date="2022-04" db="EMBL/GenBank/DDBJ databases">
        <title>Consumption of N2O by Flavobacterium azooxidireducens sp. nov. isolated from Decomposing Leaf Litter of Phragmites australis (Cav.).</title>
        <authorList>
            <person name="Behrendt U."/>
            <person name="Spanner T."/>
            <person name="Augustin J."/>
            <person name="Horn M.A."/>
            <person name="Kolb S."/>
            <person name="Ulrich A."/>
        </authorList>
    </citation>
    <scope>NUCLEOTIDE SEQUENCE</scope>
    <source>
        <strain evidence="3">IGB 4-14</strain>
    </source>
</reference>
<accession>A0ABY4KCB1</accession>
<dbReference type="InterPro" id="IPR051199">
    <property type="entry name" value="LPS_LOS_Heptosyltrfase"/>
</dbReference>
<protein>
    <submittedName>
        <fullName evidence="3">Glycosyltransferase family 9 protein</fullName>
    </submittedName>
</protein>
<evidence type="ECO:0000256" key="2">
    <source>
        <dbReference type="ARBA" id="ARBA00022679"/>
    </source>
</evidence>
<dbReference type="PANTHER" id="PTHR30160:SF7">
    <property type="entry name" value="ADP-HEPTOSE--LPS HEPTOSYLTRANSFERASE 2"/>
    <property type="match status" value="1"/>
</dbReference>
<evidence type="ECO:0000256" key="1">
    <source>
        <dbReference type="ARBA" id="ARBA00022676"/>
    </source>
</evidence>
<evidence type="ECO:0000313" key="4">
    <source>
        <dbReference type="Proteomes" id="UP000830583"/>
    </source>
</evidence>
<dbReference type="EMBL" id="CP096205">
    <property type="protein sequence ID" value="UPQ78422.1"/>
    <property type="molecule type" value="Genomic_DNA"/>
</dbReference>
<dbReference type="CDD" id="cd03789">
    <property type="entry name" value="GT9_LPS_heptosyltransferase"/>
    <property type="match status" value="1"/>
</dbReference>
<organism evidence="3 4">
    <name type="scientific">Flavobacterium azooxidireducens</name>
    <dbReference type="NCBI Taxonomy" id="1871076"/>
    <lineage>
        <taxon>Bacteria</taxon>
        <taxon>Pseudomonadati</taxon>
        <taxon>Bacteroidota</taxon>
        <taxon>Flavobacteriia</taxon>
        <taxon>Flavobacteriales</taxon>
        <taxon>Flavobacteriaceae</taxon>
        <taxon>Flavobacterium</taxon>
    </lineage>
</organism>